<evidence type="ECO:0000313" key="3">
    <source>
        <dbReference type="Proteomes" id="UP001234798"/>
    </source>
</evidence>
<keyword evidence="1" id="KW-0812">Transmembrane</keyword>
<dbReference type="RefSeq" id="WP_306945748.1">
    <property type="nucleotide sequence ID" value="NZ_CP132976.1"/>
</dbReference>
<gene>
    <name evidence="2" type="ORF">RAS12_05060</name>
</gene>
<keyword evidence="3" id="KW-1185">Reference proteome</keyword>
<protein>
    <submittedName>
        <fullName evidence="2">Uncharacterized protein</fullName>
    </submittedName>
</protein>
<feature type="transmembrane region" description="Helical" evidence="1">
    <location>
        <begin position="6"/>
        <end position="23"/>
    </location>
</feature>
<keyword evidence="1" id="KW-0472">Membrane</keyword>
<dbReference type="EMBL" id="CP132976">
    <property type="protein sequence ID" value="WMD21750.1"/>
    <property type="molecule type" value="Genomic_DNA"/>
</dbReference>
<dbReference type="Proteomes" id="UP001234798">
    <property type="component" value="Chromosome"/>
</dbReference>
<sequence length="112" mass="12857">MWISAGALLLGILMFVTACRKRFKQRAGRANATPAVRRPWRMRVAALLWLAVSALFFYAWVANYLIWDFNELGRHYDPVDQVVYTDAGAVWVLPAALALMGGLWCAWRGWRR</sequence>
<accession>A0ABY9M4W6</accession>
<organism evidence="2 3">
    <name type="scientific">Achromobacter seleniivolatilans</name>
    <dbReference type="NCBI Taxonomy" id="3047478"/>
    <lineage>
        <taxon>Bacteria</taxon>
        <taxon>Pseudomonadati</taxon>
        <taxon>Pseudomonadota</taxon>
        <taxon>Betaproteobacteria</taxon>
        <taxon>Burkholderiales</taxon>
        <taxon>Alcaligenaceae</taxon>
        <taxon>Achromobacter</taxon>
    </lineage>
</organism>
<keyword evidence="1" id="KW-1133">Transmembrane helix</keyword>
<feature type="transmembrane region" description="Helical" evidence="1">
    <location>
        <begin position="87"/>
        <end position="107"/>
    </location>
</feature>
<reference evidence="2 3" key="1">
    <citation type="submission" date="2023-08" db="EMBL/GenBank/DDBJ databases">
        <title>Achromobacter seleniivolatilans sp. nov., isolated from seleniferous soil.</title>
        <authorList>
            <person name="Zhang S."/>
            <person name="Li K."/>
            <person name="Peng J."/>
            <person name="Zhao Q."/>
            <person name="Wang H."/>
            <person name="Guo Y."/>
        </authorList>
    </citation>
    <scope>NUCLEOTIDE SEQUENCE [LARGE SCALE GENOMIC DNA]</scope>
    <source>
        <strain evidence="2 3">R39</strain>
    </source>
</reference>
<feature type="transmembrane region" description="Helical" evidence="1">
    <location>
        <begin position="44"/>
        <end position="67"/>
    </location>
</feature>
<proteinExistence type="predicted"/>
<evidence type="ECO:0000313" key="2">
    <source>
        <dbReference type="EMBL" id="WMD21750.1"/>
    </source>
</evidence>
<evidence type="ECO:0000256" key="1">
    <source>
        <dbReference type="SAM" id="Phobius"/>
    </source>
</evidence>
<name>A0ABY9M4W6_9BURK</name>